<evidence type="ECO:0000256" key="2">
    <source>
        <dbReference type="SAM" id="Phobius"/>
    </source>
</evidence>
<name>A0A3N9XGH6_9ACTN</name>
<keyword evidence="2" id="KW-0472">Membrane</keyword>
<reference evidence="3 4" key="1">
    <citation type="submission" date="2018-05" db="EMBL/GenBank/DDBJ databases">
        <title>Micromonospora from Atacama Desert.</title>
        <authorList>
            <person name="Carro L."/>
            <person name="Goodfellow M."/>
            <person name="Klenk H.-P."/>
        </authorList>
    </citation>
    <scope>NUCLEOTIDE SEQUENCE [LARGE SCALE GENOMIC DNA]</scope>
    <source>
        <strain evidence="3 4">LB32</strain>
    </source>
</reference>
<evidence type="ECO:0000313" key="4">
    <source>
        <dbReference type="Proteomes" id="UP000266889"/>
    </source>
</evidence>
<feature type="transmembrane region" description="Helical" evidence="2">
    <location>
        <begin position="151"/>
        <end position="173"/>
    </location>
</feature>
<feature type="transmembrane region" description="Helical" evidence="2">
    <location>
        <begin position="12"/>
        <end position="32"/>
    </location>
</feature>
<feature type="compositionally biased region" description="Pro residues" evidence="1">
    <location>
        <begin position="523"/>
        <end position="560"/>
    </location>
</feature>
<feature type="transmembrane region" description="Helical" evidence="2">
    <location>
        <begin position="428"/>
        <end position="447"/>
    </location>
</feature>
<dbReference type="SUPFAM" id="SSF110296">
    <property type="entry name" value="Oligoxyloglucan reducing end-specific cellobiohydrolase"/>
    <property type="match status" value="1"/>
</dbReference>
<evidence type="ECO:0000313" key="3">
    <source>
        <dbReference type="EMBL" id="RQX11989.1"/>
    </source>
</evidence>
<dbReference type="InterPro" id="IPR015943">
    <property type="entry name" value="WD40/YVTN_repeat-like_dom_sf"/>
</dbReference>
<dbReference type="OrthoDB" id="3524974at2"/>
<feature type="transmembrane region" description="Helical" evidence="2">
    <location>
        <begin position="77"/>
        <end position="100"/>
    </location>
</feature>
<dbReference type="AlphaFoldDB" id="A0A3N9XGH6"/>
<feature type="transmembrane region" description="Helical" evidence="2">
    <location>
        <begin position="396"/>
        <end position="416"/>
    </location>
</feature>
<feature type="transmembrane region" description="Helical" evidence="2">
    <location>
        <begin position="120"/>
        <end position="139"/>
    </location>
</feature>
<keyword evidence="4" id="KW-1185">Reference proteome</keyword>
<sequence>MTGSETPQDGAPTTLSWLCHPATVFALVLLLVNDHVLKAAFPGLLTGKLSDVAGLVLAPPLVAVLLTLLVPRLPSRAAAMAGLVAVGFGFAVVKSSGYAAELASSAWTVLAGPSLVRADWTDLLTLPALGLAWWSWTRSRRRPVRQRTARLVRLLVVLPPAVLAVAATSAIHYPYAVSTATLDGHPAISVGSGYSSSDWPAGPTDGQWAVSEDGATTWRPATEEEQRRLSGQEVGQQQACAADEPRRCYRVVTGHLRVEESDDAGATWRVAWEVPDGQRDELARRSPNPGDIHRHFASRDLVVYPHTNGGHEVLVANGRDGFLRRLPDGGWQRDGFLFEEGQIATSWDEPRRLSGGGPGDRETDLLLAVALALTLGCAVTVLAGHRAIRRGGGPRWWGIAGSASMLVAGIVLAAVWERDDDSGTSLALLFLVLPLGVLTAAALIVRASYQGALPRWVRWVLLGLLFTALLAGLPLVGWLYGTPSRTRFAVALALLATVPGVLLATRIARLVDPARGFERRYPPRPPYAPYPPHGPYPPAPYPARPPTVPDPPYPSQSPPQ</sequence>
<organism evidence="3 4">
    <name type="scientific">Micromonospora arida</name>
    <dbReference type="NCBI Taxonomy" id="2203715"/>
    <lineage>
        <taxon>Bacteria</taxon>
        <taxon>Bacillati</taxon>
        <taxon>Actinomycetota</taxon>
        <taxon>Actinomycetes</taxon>
        <taxon>Micromonosporales</taxon>
        <taxon>Micromonosporaceae</taxon>
        <taxon>Micromonospora</taxon>
    </lineage>
</organism>
<accession>A0A3N9XGH6</accession>
<comment type="caution">
    <text evidence="3">The sequence shown here is derived from an EMBL/GenBank/DDBJ whole genome shotgun (WGS) entry which is preliminary data.</text>
</comment>
<feature type="transmembrane region" description="Helical" evidence="2">
    <location>
        <begin position="365"/>
        <end position="384"/>
    </location>
</feature>
<dbReference type="Proteomes" id="UP000266889">
    <property type="component" value="Unassembled WGS sequence"/>
</dbReference>
<feature type="transmembrane region" description="Helical" evidence="2">
    <location>
        <begin position="459"/>
        <end position="480"/>
    </location>
</feature>
<feature type="region of interest" description="Disordered" evidence="1">
    <location>
        <begin position="520"/>
        <end position="560"/>
    </location>
</feature>
<dbReference type="Gene3D" id="2.130.10.10">
    <property type="entry name" value="YVTN repeat-like/Quinoprotein amine dehydrogenase"/>
    <property type="match status" value="1"/>
</dbReference>
<dbReference type="RefSeq" id="WP_124854371.1">
    <property type="nucleotide sequence ID" value="NZ_QGSY01000126.1"/>
</dbReference>
<keyword evidence="2" id="KW-0812">Transmembrane</keyword>
<gene>
    <name evidence="3" type="ORF">DLJ58_06850</name>
</gene>
<feature type="transmembrane region" description="Helical" evidence="2">
    <location>
        <begin position="52"/>
        <end position="70"/>
    </location>
</feature>
<protein>
    <submittedName>
        <fullName evidence="3">Uncharacterized protein</fullName>
    </submittedName>
</protein>
<evidence type="ECO:0000256" key="1">
    <source>
        <dbReference type="SAM" id="MobiDB-lite"/>
    </source>
</evidence>
<proteinExistence type="predicted"/>
<feature type="transmembrane region" description="Helical" evidence="2">
    <location>
        <begin position="486"/>
        <end position="505"/>
    </location>
</feature>
<dbReference type="EMBL" id="QGSY01000126">
    <property type="protein sequence ID" value="RQX11989.1"/>
    <property type="molecule type" value="Genomic_DNA"/>
</dbReference>
<keyword evidence="2" id="KW-1133">Transmembrane helix</keyword>